<sequence>MASGQKRPLGQFESKHQIKVIAILLMRQAGKQTGPAGRRERRDPELITAQTLCHKQSRAERGRFLLNLEAPDTPGLCERVPSRLHAPSHSHVCWVSWELTTSRGALCDFVTSGFKYQLAGSVVEREEGGREVLPKKSDVSILTQPMATAVEREARSKELESPQVPQRSYPRDPGIAMGFSNTSVMSPPKRTEIMTHFLSTKPSLGEQINLICMDAMLQQTSHLRESSQRELQSTGDEFQ</sequence>
<evidence type="ECO:0000256" key="1">
    <source>
        <dbReference type="SAM" id="MobiDB-lite"/>
    </source>
</evidence>
<comment type="caution">
    <text evidence="2">The sequence shown here is derived from an EMBL/GenBank/DDBJ whole genome shotgun (WGS) entry which is preliminary data.</text>
</comment>
<reference evidence="2 3" key="1">
    <citation type="journal article" date="2018" name="Proc. R. Soc. B">
        <title>A non-coding region near Follistatin controls head colour polymorphism in the Gouldian finch.</title>
        <authorList>
            <person name="Toomey M.B."/>
            <person name="Marques C.I."/>
            <person name="Andrade P."/>
            <person name="Araujo P.M."/>
            <person name="Sabatino S."/>
            <person name="Gazda M.A."/>
            <person name="Afonso S."/>
            <person name="Lopes R.J."/>
            <person name="Corbo J.C."/>
            <person name="Carneiro M."/>
        </authorList>
    </citation>
    <scope>NUCLEOTIDE SEQUENCE [LARGE SCALE GENOMIC DNA]</scope>
    <source>
        <strain evidence="2">Red01</strain>
        <tissue evidence="2">Muscle</tissue>
    </source>
</reference>
<proteinExistence type="predicted"/>
<dbReference type="Proteomes" id="UP000276834">
    <property type="component" value="Unassembled WGS sequence"/>
</dbReference>
<feature type="region of interest" description="Disordered" evidence="1">
    <location>
        <begin position="153"/>
        <end position="186"/>
    </location>
</feature>
<dbReference type="AlphaFoldDB" id="A0A3L8SS55"/>
<evidence type="ECO:0000313" key="2">
    <source>
        <dbReference type="EMBL" id="RLW06845.1"/>
    </source>
</evidence>
<accession>A0A3L8SS55</accession>
<dbReference type="EMBL" id="QUSF01000008">
    <property type="protein sequence ID" value="RLW06845.1"/>
    <property type="molecule type" value="Genomic_DNA"/>
</dbReference>
<name>A0A3L8SS55_CHLGU</name>
<keyword evidence="3" id="KW-1185">Reference proteome</keyword>
<protein>
    <submittedName>
        <fullName evidence="2">Uncharacterized protein</fullName>
    </submittedName>
</protein>
<organism evidence="2 3">
    <name type="scientific">Chloebia gouldiae</name>
    <name type="common">Gouldian finch</name>
    <name type="synonym">Erythrura gouldiae</name>
    <dbReference type="NCBI Taxonomy" id="44316"/>
    <lineage>
        <taxon>Eukaryota</taxon>
        <taxon>Metazoa</taxon>
        <taxon>Chordata</taxon>
        <taxon>Craniata</taxon>
        <taxon>Vertebrata</taxon>
        <taxon>Euteleostomi</taxon>
        <taxon>Archelosauria</taxon>
        <taxon>Archosauria</taxon>
        <taxon>Dinosauria</taxon>
        <taxon>Saurischia</taxon>
        <taxon>Theropoda</taxon>
        <taxon>Coelurosauria</taxon>
        <taxon>Aves</taxon>
        <taxon>Neognathae</taxon>
        <taxon>Neoaves</taxon>
        <taxon>Telluraves</taxon>
        <taxon>Australaves</taxon>
        <taxon>Passeriformes</taxon>
        <taxon>Passeroidea</taxon>
        <taxon>Passeridae</taxon>
        <taxon>Chloebia</taxon>
    </lineage>
</organism>
<evidence type="ECO:0000313" key="3">
    <source>
        <dbReference type="Proteomes" id="UP000276834"/>
    </source>
</evidence>
<gene>
    <name evidence="2" type="ORF">DV515_00004214</name>
</gene>